<gene>
    <name evidence="2" type="ORF">S01H1_62781</name>
</gene>
<sequence length="252" mass="27852">RDGNKVMIVGLGSVGNLVLEMLSRNQTLSEWVKIIAADVAEDRGQQSVNLEVAVADKLGLHPDIKFVSVDLLDIDSTAETLRKYDPDLIFQVATLQSWWVREYLPKDERNKIVQAEIGPWLPMHITMPYHLMQAIKKAGTNPYVVNASVPDVVCPTLAKLGMAPTVGIGNLGEVTPLLKMAVSKRLGVPIRDVTLSMVGSHYVCYHIEANGSTDGAPYYLRVLVNGKDVTQEVDPDQKLKREGWDDIPQIPE</sequence>
<dbReference type="Gene3D" id="3.40.50.720">
    <property type="entry name" value="NAD(P)-binding Rossmann-like Domain"/>
    <property type="match status" value="1"/>
</dbReference>
<dbReference type="AlphaFoldDB" id="X0X143"/>
<comment type="caution">
    <text evidence="2">The sequence shown here is derived from an EMBL/GenBank/DDBJ whole genome shotgun (WGS) entry which is preliminary data.</text>
</comment>
<dbReference type="Pfam" id="PF03435">
    <property type="entry name" value="Sacchrp_dh_NADP"/>
    <property type="match status" value="1"/>
</dbReference>
<accession>X0X143</accession>
<feature type="non-terminal residue" evidence="2">
    <location>
        <position position="1"/>
    </location>
</feature>
<dbReference type="InterPro" id="IPR036291">
    <property type="entry name" value="NAD(P)-bd_dom_sf"/>
</dbReference>
<dbReference type="EMBL" id="BARS01041262">
    <property type="protein sequence ID" value="GAG30373.1"/>
    <property type="molecule type" value="Genomic_DNA"/>
</dbReference>
<protein>
    <recommendedName>
        <fullName evidence="1">Saccharopine dehydrogenase NADP binding domain-containing protein</fullName>
    </recommendedName>
</protein>
<name>X0X143_9ZZZZ</name>
<feature type="non-terminal residue" evidence="2">
    <location>
        <position position="252"/>
    </location>
</feature>
<reference evidence="2" key="1">
    <citation type="journal article" date="2014" name="Front. Microbiol.">
        <title>High frequency of phylogenetically diverse reductive dehalogenase-homologous genes in deep subseafloor sedimentary metagenomes.</title>
        <authorList>
            <person name="Kawai M."/>
            <person name="Futagami T."/>
            <person name="Toyoda A."/>
            <person name="Takaki Y."/>
            <person name="Nishi S."/>
            <person name="Hori S."/>
            <person name="Arai W."/>
            <person name="Tsubouchi T."/>
            <person name="Morono Y."/>
            <person name="Uchiyama I."/>
            <person name="Ito T."/>
            <person name="Fujiyama A."/>
            <person name="Inagaki F."/>
            <person name="Takami H."/>
        </authorList>
    </citation>
    <scope>NUCLEOTIDE SEQUENCE</scope>
    <source>
        <strain evidence="2">Expedition CK06-06</strain>
    </source>
</reference>
<dbReference type="InterPro" id="IPR005097">
    <property type="entry name" value="Sacchrp_dh_NADP-bd"/>
</dbReference>
<evidence type="ECO:0000313" key="2">
    <source>
        <dbReference type="EMBL" id="GAG30373.1"/>
    </source>
</evidence>
<evidence type="ECO:0000259" key="1">
    <source>
        <dbReference type="Pfam" id="PF03435"/>
    </source>
</evidence>
<dbReference type="SUPFAM" id="SSF51735">
    <property type="entry name" value="NAD(P)-binding Rossmann-fold domains"/>
    <property type="match status" value="1"/>
</dbReference>
<proteinExistence type="predicted"/>
<organism evidence="2">
    <name type="scientific">marine sediment metagenome</name>
    <dbReference type="NCBI Taxonomy" id="412755"/>
    <lineage>
        <taxon>unclassified sequences</taxon>
        <taxon>metagenomes</taxon>
        <taxon>ecological metagenomes</taxon>
    </lineage>
</organism>
<feature type="domain" description="Saccharopine dehydrogenase NADP binding" evidence="1">
    <location>
        <begin position="6"/>
        <end position="87"/>
    </location>
</feature>